<sequence length="109" mass="12309">MPRRSPRESRWRPGRAPVYRCTVALPGLCRHSPWLHRGTTGDNRGVAVALPVSVWAPVELRCRPGYSRCCPGWSRCRTGRCRSFPVTLGGIKHFNTFPVEPRFIPGSPR</sequence>
<evidence type="ECO:0000313" key="2">
    <source>
        <dbReference type="Proteomes" id="UP000828390"/>
    </source>
</evidence>
<name>A0A9D4GNR8_DREPO</name>
<keyword evidence="2" id="KW-1185">Reference proteome</keyword>
<dbReference type="EMBL" id="JAIWYP010000005">
    <property type="protein sequence ID" value="KAH3818771.1"/>
    <property type="molecule type" value="Genomic_DNA"/>
</dbReference>
<dbReference type="Proteomes" id="UP000828390">
    <property type="component" value="Unassembled WGS sequence"/>
</dbReference>
<dbReference type="AlphaFoldDB" id="A0A9D4GNR8"/>
<protein>
    <submittedName>
        <fullName evidence="1">Uncharacterized protein</fullName>
    </submittedName>
</protein>
<proteinExistence type="predicted"/>
<gene>
    <name evidence="1" type="ORF">DPMN_120497</name>
</gene>
<accession>A0A9D4GNR8</accession>
<reference evidence="1" key="1">
    <citation type="journal article" date="2019" name="bioRxiv">
        <title>The Genome of the Zebra Mussel, Dreissena polymorpha: A Resource for Invasive Species Research.</title>
        <authorList>
            <person name="McCartney M.A."/>
            <person name="Auch B."/>
            <person name="Kono T."/>
            <person name="Mallez S."/>
            <person name="Zhang Y."/>
            <person name="Obille A."/>
            <person name="Becker A."/>
            <person name="Abrahante J.E."/>
            <person name="Garbe J."/>
            <person name="Badalamenti J.P."/>
            <person name="Herman A."/>
            <person name="Mangelson H."/>
            <person name="Liachko I."/>
            <person name="Sullivan S."/>
            <person name="Sone E.D."/>
            <person name="Koren S."/>
            <person name="Silverstein K.A.T."/>
            <person name="Beckman K.B."/>
            <person name="Gohl D.M."/>
        </authorList>
    </citation>
    <scope>NUCLEOTIDE SEQUENCE</scope>
    <source>
        <strain evidence="1">Duluth1</strain>
        <tissue evidence="1">Whole animal</tissue>
    </source>
</reference>
<reference evidence="1" key="2">
    <citation type="submission" date="2020-11" db="EMBL/GenBank/DDBJ databases">
        <authorList>
            <person name="McCartney M.A."/>
            <person name="Auch B."/>
            <person name="Kono T."/>
            <person name="Mallez S."/>
            <person name="Becker A."/>
            <person name="Gohl D.M."/>
            <person name="Silverstein K.A.T."/>
            <person name="Koren S."/>
            <person name="Bechman K.B."/>
            <person name="Herman A."/>
            <person name="Abrahante J.E."/>
            <person name="Garbe J."/>
        </authorList>
    </citation>
    <scope>NUCLEOTIDE SEQUENCE</scope>
    <source>
        <strain evidence="1">Duluth1</strain>
        <tissue evidence="1">Whole animal</tissue>
    </source>
</reference>
<evidence type="ECO:0000313" key="1">
    <source>
        <dbReference type="EMBL" id="KAH3818771.1"/>
    </source>
</evidence>
<comment type="caution">
    <text evidence="1">The sequence shown here is derived from an EMBL/GenBank/DDBJ whole genome shotgun (WGS) entry which is preliminary data.</text>
</comment>
<organism evidence="1 2">
    <name type="scientific">Dreissena polymorpha</name>
    <name type="common">Zebra mussel</name>
    <name type="synonym">Mytilus polymorpha</name>
    <dbReference type="NCBI Taxonomy" id="45954"/>
    <lineage>
        <taxon>Eukaryota</taxon>
        <taxon>Metazoa</taxon>
        <taxon>Spiralia</taxon>
        <taxon>Lophotrochozoa</taxon>
        <taxon>Mollusca</taxon>
        <taxon>Bivalvia</taxon>
        <taxon>Autobranchia</taxon>
        <taxon>Heteroconchia</taxon>
        <taxon>Euheterodonta</taxon>
        <taxon>Imparidentia</taxon>
        <taxon>Neoheterodontei</taxon>
        <taxon>Myida</taxon>
        <taxon>Dreissenoidea</taxon>
        <taxon>Dreissenidae</taxon>
        <taxon>Dreissena</taxon>
    </lineage>
</organism>